<dbReference type="OrthoDB" id="671439at2759"/>
<evidence type="ECO:0000256" key="1">
    <source>
        <dbReference type="ARBA" id="ARBA00009861"/>
    </source>
</evidence>
<dbReference type="Proteomes" id="UP000054558">
    <property type="component" value="Unassembled WGS sequence"/>
</dbReference>
<dbReference type="PANTHER" id="PTHR31642">
    <property type="entry name" value="TRICHOTHECENE 3-O-ACETYLTRANSFERASE"/>
    <property type="match status" value="1"/>
</dbReference>
<dbReference type="InterPro" id="IPR050317">
    <property type="entry name" value="Plant_Fungal_Acyltransferase"/>
</dbReference>
<dbReference type="AlphaFoldDB" id="A0A1Y1IJP9"/>
<dbReference type="PANTHER" id="PTHR31642:SF310">
    <property type="entry name" value="FATTY ALCOHOL:CAFFEOYL-COA ACYLTRANSFERASE"/>
    <property type="match status" value="1"/>
</dbReference>
<evidence type="ECO:0000313" key="4">
    <source>
        <dbReference type="Proteomes" id="UP000054558"/>
    </source>
</evidence>
<organism evidence="3 4">
    <name type="scientific">Klebsormidium nitens</name>
    <name type="common">Green alga</name>
    <name type="synonym">Ulothrix nitens</name>
    <dbReference type="NCBI Taxonomy" id="105231"/>
    <lineage>
        <taxon>Eukaryota</taxon>
        <taxon>Viridiplantae</taxon>
        <taxon>Streptophyta</taxon>
        <taxon>Klebsormidiophyceae</taxon>
        <taxon>Klebsormidiales</taxon>
        <taxon>Klebsormidiaceae</taxon>
        <taxon>Klebsormidium</taxon>
    </lineage>
</organism>
<dbReference type="GO" id="GO:0016747">
    <property type="term" value="F:acyltransferase activity, transferring groups other than amino-acyl groups"/>
    <property type="evidence" value="ECO:0000318"/>
    <property type="project" value="GO_Central"/>
</dbReference>
<protein>
    <submittedName>
        <fullName evidence="3">HXXXD-type acyl-transferase family protein</fullName>
    </submittedName>
</protein>
<name>A0A1Y1IJP9_KLENI</name>
<dbReference type="Gene3D" id="3.30.559.10">
    <property type="entry name" value="Chloramphenicol acetyltransferase-like domain"/>
    <property type="match status" value="2"/>
</dbReference>
<keyword evidence="2 3" id="KW-0808">Transferase</keyword>
<dbReference type="EMBL" id="DF237462">
    <property type="protein sequence ID" value="GAQ89351.1"/>
    <property type="molecule type" value="Genomic_DNA"/>
</dbReference>
<dbReference type="STRING" id="105231.A0A1Y1IJP9"/>
<proteinExistence type="inferred from homology"/>
<evidence type="ECO:0000256" key="2">
    <source>
        <dbReference type="ARBA" id="ARBA00022679"/>
    </source>
</evidence>
<dbReference type="InterPro" id="IPR023213">
    <property type="entry name" value="CAT-like_dom_sf"/>
</dbReference>
<gene>
    <name evidence="3" type="ORF">KFL_005130110</name>
</gene>
<dbReference type="Pfam" id="PF02458">
    <property type="entry name" value="Transferase"/>
    <property type="match status" value="1"/>
</dbReference>
<comment type="similarity">
    <text evidence="1">Belongs to the plant acyltransferase family.</text>
</comment>
<evidence type="ECO:0000313" key="3">
    <source>
        <dbReference type="EMBL" id="GAQ89351.1"/>
    </source>
</evidence>
<sequence length="475" mass="52047">MATTQRGEKSSKISKMKVRVLSEELLKPKTPADHPKLLELSVIDQVQPRFHGPPMLAFLGPMPDALPFEEFVQRSKEAWARTLVAYYPLAGRLVRQKEGCLAIDCNDAGILVRAAEADCPLPQEMVTGTSMAGSDKLFFTERGEDITTVPLLLIQFTRFQDNSLCMYFGFHHTVSDGASSSLAAYYWIELFKGKEPPFVPVHDRSLLKASGEPVPSKTHAVLGLAPTFPIPKVVKIMLGSPRLKRVIPYLPKRMILPDVPLHRLFFSKGKLEALKKDACEGLPAGRFVSTNDALTALLWRSISAARGLHKIPEQKTRLAFAADGRSKTEPPLPEEYFGGANITTLSDATAADLQNQPLSWSASKVRDSVSRVDAGYVRNVVDWIAEQPNKAALGLNINAHLGPDLLVSILTKFPIDLMDLGWGNALAVAPGKYHIPFDGLVVLVGSRGGVCAFVSLLAGHMKKLMKHEPLLKYVG</sequence>
<accession>A0A1Y1IJP9</accession>
<dbReference type="OMA" id="MEYPHLE"/>
<reference evidence="3 4" key="1">
    <citation type="journal article" date="2014" name="Nat. Commun.">
        <title>Klebsormidium flaccidum genome reveals primary factors for plant terrestrial adaptation.</title>
        <authorList>
            <person name="Hori K."/>
            <person name="Maruyama F."/>
            <person name="Fujisawa T."/>
            <person name="Togashi T."/>
            <person name="Yamamoto N."/>
            <person name="Seo M."/>
            <person name="Sato S."/>
            <person name="Yamada T."/>
            <person name="Mori H."/>
            <person name="Tajima N."/>
            <person name="Moriyama T."/>
            <person name="Ikeuchi M."/>
            <person name="Watanabe M."/>
            <person name="Wada H."/>
            <person name="Kobayashi K."/>
            <person name="Saito M."/>
            <person name="Masuda T."/>
            <person name="Sasaki-Sekimoto Y."/>
            <person name="Mashiguchi K."/>
            <person name="Awai K."/>
            <person name="Shimojima M."/>
            <person name="Masuda S."/>
            <person name="Iwai M."/>
            <person name="Nobusawa T."/>
            <person name="Narise T."/>
            <person name="Kondo S."/>
            <person name="Saito H."/>
            <person name="Sato R."/>
            <person name="Murakawa M."/>
            <person name="Ihara Y."/>
            <person name="Oshima-Yamada Y."/>
            <person name="Ohtaka K."/>
            <person name="Satoh M."/>
            <person name="Sonobe K."/>
            <person name="Ishii M."/>
            <person name="Ohtani R."/>
            <person name="Kanamori-Sato M."/>
            <person name="Honoki R."/>
            <person name="Miyazaki D."/>
            <person name="Mochizuki H."/>
            <person name="Umetsu J."/>
            <person name="Higashi K."/>
            <person name="Shibata D."/>
            <person name="Kamiya Y."/>
            <person name="Sato N."/>
            <person name="Nakamura Y."/>
            <person name="Tabata S."/>
            <person name="Ida S."/>
            <person name="Kurokawa K."/>
            <person name="Ohta H."/>
        </authorList>
    </citation>
    <scope>NUCLEOTIDE SEQUENCE [LARGE SCALE GENOMIC DNA]</scope>
    <source>
        <strain evidence="3 4">NIES-2285</strain>
    </source>
</reference>
<keyword evidence="4" id="KW-1185">Reference proteome</keyword>